<dbReference type="RefSeq" id="WP_382314228.1">
    <property type="nucleotide sequence ID" value="NZ_JBHUFD010000005.1"/>
</dbReference>
<proteinExistence type="predicted"/>
<dbReference type="EMBL" id="JBHUFD010000005">
    <property type="protein sequence ID" value="MFD1873380.1"/>
    <property type="molecule type" value="Genomic_DNA"/>
</dbReference>
<evidence type="ECO:0008006" key="4">
    <source>
        <dbReference type="Google" id="ProtNLM"/>
    </source>
</evidence>
<evidence type="ECO:0000313" key="3">
    <source>
        <dbReference type="Proteomes" id="UP001597197"/>
    </source>
</evidence>
<feature type="signal peptide" evidence="1">
    <location>
        <begin position="1"/>
        <end position="18"/>
    </location>
</feature>
<protein>
    <recommendedName>
        <fullName evidence="4">Lipocalin-like domain-containing protein</fullName>
    </recommendedName>
</protein>
<feature type="chain" id="PRO_5045890490" description="Lipocalin-like domain-containing protein" evidence="1">
    <location>
        <begin position="19"/>
        <end position="148"/>
    </location>
</feature>
<sequence>MFSFAPARLAALSLCAVAACQPEHPAQLSLGTLATLYGTWLQEPEASRADTLTYRPNTYRFRYRPGGRPGFRLGPDGRFVRYDLAPGGGLQAQEGTWTETSTGRLLVHLPTTEPAEPDYELELLRYRGGVLQLRRLAERPAVEVIRTP</sequence>
<dbReference type="Proteomes" id="UP001597197">
    <property type="component" value="Unassembled WGS sequence"/>
</dbReference>
<keyword evidence="3" id="KW-1185">Reference proteome</keyword>
<organism evidence="2 3">
    <name type="scientific">Hymenobacter bucti</name>
    <dbReference type="NCBI Taxonomy" id="1844114"/>
    <lineage>
        <taxon>Bacteria</taxon>
        <taxon>Pseudomonadati</taxon>
        <taxon>Bacteroidota</taxon>
        <taxon>Cytophagia</taxon>
        <taxon>Cytophagales</taxon>
        <taxon>Hymenobacteraceae</taxon>
        <taxon>Hymenobacter</taxon>
    </lineage>
</organism>
<name>A0ABW4QV16_9BACT</name>
<comment type="caution">
    <text evidence="2">The sequence shown here is derived from an EMBL/GenBank/DDBJ whole genome shotgun (WGS) entry which is preliminary data.</text>
</comment>
<evidence type="ECO:0000313" key="2">
    <source>
        <dbReference type="EMBL" id="MFD1873380.1"/>
    </source>
</evidence>
<keyword evidence="1" id="KW-0732">Signal</keyword>
<gene>
    <name evidence="2" type="ORF">ACFSDX_13130</name>
</gene>
<accession>A0ABW4QV16</accession>
<evidence type="ECO:0000256" key="1">
    <source>
        <dbReference type="SAM" id="SignalP"/>
    </source>
</evidence>
<reference evidence="3" key="1">
    <citation type="journal article" date="2019" name="Int. J. Syst. Evol. Microbiol.">
        <title>The Global Catalogue of Microorganisms (GCM) 10K type strain sequencing project: providing services to taxonomists for standard genome sequencing and annotation.</title>
        <authorList>
            <consortium name="The Broad Institute Genomics Platform"/>
            <consortium name="The Broad Institute Genome Sequencing Center for Infectious Disease"/>
            <person name="Wu L."/>
            <person name="Ma J."/>
        </authorList>
    </citation>
    <scope>NUCLEOTIDE SEQUENCE [LARGE SCALE GENOMIC DNA]</scope>
    <source>
        <strain evidence="3">CGMCC 1.15795</strain>
    </source>
</reference>